<dbReference type="GO" id="GO:0042393">
    <property type="term" value="F:histone binding"/>
    <property type="evidence" value="ECO:0007669"/>
    <property type="project" value="TreeGrafter"/>
</dbReference>
<dbReference type="AlphaFoldDB" id="A0A9D4NC82"/>
<feature type="compositionally biased region" description="Basic and acidic residues" evidence="4">
    <location>
        <begin position="496"/>
        <end position="509"/>
    </location>
</feature>
<comment type="caution">
    <text evidence="6">The sequence shown here is derived from an EMBL/GenBank/DDBJ whole genome shotgun (WGS) entry which is preliminary data.</text>
</comment>
<evidence type="ECO:0000313" key="6">
    <source>
        <dbReference type="EMBL" id="KAH3891966.1"/>
    </source>
</evidence>
<keyword evidence="3" id="KW-0175">Coiled coil</keyword>
<feature type="compositionally biased region" description="Basic and acidic residues" evidence="4">
    <location>
        <begin position="541"/>
        <end position="557"/>
    </location>
</feature>
<feature type="compositionally biased region" description="Basic and acidic residues" evidence="4">
    <location>
        <begin position="259"/>
        <end position="277"/>
    </location>
</feature>
<name>A0A9D4NC82_DREPO</name>
<organism evidence="6 7">
    <name type="scientific">Dreissena polymorpha</name>
    <name type="common">Zebra mussel</name>
    <name type="synonym">Mytilus polymorpha</name>
    <dbReference type="NCBI Taxonomy" id="45954"/>
    <lineage>
        <taxon>Eukaryota</taxon>
        <taxon>Metazoa</taxon>
        <taxon>Spiralia</taxon>
        <taxon>Lophotrochozoa</taxon>
        <taxon>Mollusca</taxon>
        <taxon>Bivalvia</taxon>
        <taxon>Autobranchia</taxon>
        <taxon>Heteroconchia</taxon>
        <taxon>Euheterodonta</taxon>
        <taxon>Imparidentia</taxon>
        <taxon>Neoheterodontei</taxon>
        <taxon>Myida</taxon>
        <taxon>Dreissenoidea</taxon>
        <taxon>Dreissenidae</taxon>
        <taxon>Dreissena</taxon>
    </lineage>
</organism>
<feature type="compositionally biased region" description="Acidic residues" evidence="4">
    <location>
        <begin position="716"/>
        <end position="743"/>
    </location>
</feature>
<feature type="compositionally biased region" description="Basic and acidic residues" evidence="4">
    <location>
        <begin position="84"/>
        <end position="94"/>
    </location>
</feature>
<feature type="region of interest" description="Disordered" evidence="4">
    <location>
        <begin position="364"/>
        <end position="423"/>
    </location>
</feature>
<feature type="compositionally biased region" description="Basic and acidic residues" evidence="4">
    <location>
        <begin position="121"/>
        <end position="130"/>
    </location>
</feature>
<keyword evidence="7" id="KW-1185">Reference proteome</keyword>
<dbReference type="GO" id="GO:0003677">
    <property type="term" value="F:DNA binding"/>
    <property type="evidence" value="ECO:0007669"/>
    <property type="project" value="TreeGrafter"/>
</dbReference>
<evidence type="ECO:0000313" key="7">
    <source>
        <dbReference type="Proteomes" id="UP000828390"/>
    </source>
</evidence>
<feature type="compositionally biased region" description="Low complexity" evidence="4">
    <location>
        <begin position="102"/>
        <end position="114"/>
    </location>
</feature>
<feature type="compositionally biased region" description="Basic and acidic residues" evidence="4">
    <location>
        <begin position="471"/>
        <end position="480"/>
    </location>
</feature>
<sequence>MDFNEILSVAHKNQEISKKGKYHGYSTDLSAPKKEKRDKTKRSEVVQKLIEASHPEKSVSKDGSRSYTQQNEKEHKSFQIPKKIKIENLMKDLGSDDDSDNKSNSPRSSSVQSDKGSNLETAHDKQDSYYKHKKHKMDSNDNSVGKHQTQSSSSNHSTSSRNSSSHHSSDRHSGGKNSGNKQNTDRHLSDKHSMGKHSSDKQTIDKHSNGKPTTDKHSSDKHSSERYSSDKNSNDKHINHSDRHSSDKYPSKKSSSDQNSRDIHSDKSSVRSSESRTKSSSTVKDSASSSKKVKAPSELSLEELRKQVFSMKEKEKQLDNLEANQKKTEEKPVISLEKNRQGVADTDAYKKACILAMMQEKKERMKAKLEEEKASNKPHKERGKRSGDKERISDKMGHKVKSKSTVKDDYDSDDDIPAGAMDMSFNSSLLDSGCVDMKSIKKKIDEKLSNYNFEDKPEKEKKYSKRSPSNKNDKKSFTKLKDKHKKSHSGHNQHQSKAEKMKSLMRNDYKSNFSGNDHKEQRKLKKPGIVRRAQFQPPPPKFEDLLKLAEQKSKEVPLNEPLKPVKPKKIEERPMTQEEIERRQRAEDHRKRREDEKAGILKHVKPEMMPASKGDSSMLKSALIGKPDVKGNMTGKSDVKGNQTSSKKPPGLSSVQKPSISKKKYDVESESVIVCQPAGVEKKMVKEDPGLNPFDRIVSQFKKTTPKLDKRKMDDEPMFSDYDDEEDEYDEDDDFIDDGGDTEDVSAHIRSIFGYDKRKYRFEDSDDENMEANFTTIMKEEARSAKIGRMEDLEDIRREEEELKRKMKAKKMRR</sequence>
<feature type="compositionally biased region" description="Basic and acidic residues" evidence="4">
    <location>
        <begin position="31"/>
        <end position="64"/>
    </location>
</feature>
<feature type="domain" description="SPT2 homolog N-terminal" evidence="5">
    <location>
        <begin position="1"/>
        <end position="56"/>
    </location>
</feature>
<dbReference type="EMBL" id="JAIWYP010000001">
    <property type="protein sequence ID" value="KAH3891966.1"/>
    <property type="molecule type" value="Genomic_DNA"/>
</dbReference>
<dbReference type="Proteomes" id="UP000828390">
    <property type="component" value="Unassembled WGS sequence"/>
</dbReference>
<feature type="compositionally biased region" description="Basic and acidic residues" evidence="4">
    <location>
        <begin position="302"/>
        <end position="334"/>
    </location>
</feature>
<evidence type="ECO:0000259" key="5">
    <source>
        <dbReference type="Pfam" id="PF22878"/>
    </source>
</evidence>
<dbReference type="PANTHER" id="PTHR22691:SF8">
    <property type="entry name" value="PROTEIN SPT2 HOMOLOG"/>
    <property type="match status" value="1"/>
</dbReference>
<gene>
    <name evidence="6" type="ORF">DPMN_016076</name>
</gene>
<dbReference type="Pfam" id="PF22878">
    <property type="entry name" value="SPT2_N"/>
    <property type="match status" value="1"/>
</dbReference>
<feature type="compositionally biased region" description="Basic residues" evidence="4">
    <location>
        <begin position="481"/>
        <end position="491"/>
    </location>
</feature>
<feature type="compositionally biased region" description="Polar residues" evidence="4">
    <location>
        <begin position="640"/>
        <end position="659"/>
    </location>
</feature>
<feature type="compositionally biased region" description="Basic and acidic residues" evidence="4">
    <location>
        <begin position="384"/>
        <end position="397"/>
    </location>
</feature>
<evidence type="ECO:0000256" key="3">
    <source>
        <dbReference type="ARBA" id="ARBA00023054"/>
    </source>
</evidence>
<dbReference type="Pfam" id="PF08243">
    <property type="entry name" value="SPT2"/>
    <property type="match status" value="1"/>
</dbReference>
<reference evidence="6" key="1">
    <citation type="journal article" date="2019" name="bioRxiv">
        <title>The Genome of the Zebra Mussel, Dreissena polymorpha: A Resource for Invasive Species Research.</title>
        <authorList>
            <person name="McCartney M.A."/>
            <person name="Auch B."/>
            <person name="Kono T."/>
            <person name="Mallez S."/>
            <person name="Zhang Y."/>
            <person name="Obille A."/>
            <person name="Becker A."/>
            <person name="Abrahante J.E."/>
            <person name="Garbe J."/>
            <person name="Badalamenti J.P."/>
            <person name="Herman A."/>
            <person name="Mangelson H."/>
            <person name="Liachko I."/>
            <person name="Sullivan S."/>
            <person name="Sone E.D."/>
            <person name="Koren S."/>
            <person name="Silverstein K.A.T."/>
            <person name="Beckman K.B."/>
            <person name="Gohl D.M."/>
        </authorList>
    </citation>
    <scope>NUCLEOTIDE SEQUENCE</scope>
    <source>
        <strain evidence="6">Duluth1</strain>
        <tissue evidence="6">Whole animal</tissue>
    </source>
</reference>
<dbReference type="OrthoDB" id="6259853at2759"/>
<proteinExistence type="inferred from homology"/>
<dbReference type="GO" id="GO:0005730">
    <property type="term" value="C:nucleolus"/>
    <property type="evidence" value="ECO:0007669"/>
    <property type="project" value="TreeGrafter"/>
</dbReference>
<feature type="compositionally biased region" description="Low complexity" evidence="4">
    <location>
        <begin position="147"/>
        <end position="166"/>
    </location>
</feature>
<dbReference type="SMART" id="SM00784">
    <property type="entry name" value="SPT2"/>
    <property type="match status" value="1"/>
</dbReference>
<feature type="region of interest" description="Disordered" evidence="4">
    <location>
        <begin position="705"/>
        <end position="743"/>
    </location>
</feature>
<evidence type="ECO:0000256" key="4">
    <source>
        <dbReference type="SAM" id="MobiDB-lite"/>
    </source>
</evidence>
<dbReference type="InterPro" id="IPR054552">
    <property type="entry name" value="SPT2_N"/>
</dbReference>
<protein>
    <recommendedName>
        <fullName evidence="2">Protein SPT2 homolog</fullName>
    </recommendedName>
</protein>
<dbReference type="PANTHER" id="PTHR22691">
    <property type="entry name" value="YEAST SPT2-RELATED"/>
    <property type="match status" value="1"/>
</dbReference>
<feature type="compositionally biased region" description="Basic and acidic residues" evidence="4">
    <location>
        <begin position="364"/>
        <end position="375"/>
    </location>
</feature>
<feature type="region of interest" description="Disordered" evidence="4">
    <location>
        <begin position="13"/>
        <end position="334"/>
    </location>
</feature>
<evidence type="ECO:0000256" key="1">
    <source>
        <dbReference type="ARBA" id="ARBA00006461"/>
    </source>
</evidence>
<accession>A0A9D4NC82</accession>
<comment type="similarity">
    <text evidence="1">Belongs to the SPT2 family.</text>
</comment>
<feature type="compositionally biased region" description="Basic and acidic residues" evidence="4">
    <location>
        <begin position="706"/>
        <end position="715"/>
    </location>
</feature>
<feature type="region of interest" description="Disordered" evidence="4">
    <location>
        <begin position="446"/>
        <end position="668"/>
    </location>
</feature>
<evidence type="ECO:0000256" key="2">
    <source>
        <dbReference type="ARBA" id="ARBA00013786"/>
    </source>
</evidence>
<dbReference type="InterPro" id="IPR013256">
    <property type="entry name" value="Chromatin_SPT2"/>
</dbReference>
<dbReference type="GO" id="GO:0006360">
    <property type="term" value="P:transcription by RNA polymerase I"/>
    <property type="evidence" value="ECO:0007669"/>
    <property type="project" value="TreeGrafter"/>
</dbReference>
<feature type="compositionally biased region" description="Basic and acidic residues" evidence="4">
    <location>
        <begin position="568"/>
        <end position="599"/>
    </location>
</feature>
<feature type="compositionally biased region" description="Basic and acidic residues" evidence="4">
    <location>
        <begin position="446"/>
        <end position="461"/>
    </location>
</feature>
<feature type="compositionally biased region" description="Low complexity" evidence="4">
    <location>
        <begin position="278"/>
        <end position="290"/>
    </location>
</feature>
<reference evidence="6" key="2">
    <citation type="submission" date="2020-11" db="EMBL/GenBank/DDBJ databases">
        <authorList>
            <person name="McCartney M.A."/>
            <person name="Auch B."/>
            <person name="Kono T."/>
            <person name="Mallez S."/>
            <person name="Becker A."/>
            <person name="Gohl D.M."/>
            <person name="Silverstein K.A.T."/>
            <person name="Koren S."/>
            <person name="Bechman K.B."/>
            <person name="Herman A."/>
            <person name="Abrahante J.E."/>
            <person name="Garbe J."/>
        </authorList>
    </citation>
    <scope>NUCLEOTIDE SEQUENCE</scope>
    <source>
        <strain evidence="6">Duluth1</strain>
        <tissue evidence="6">Whole animal</tissue>
    </source>
</reference>
<feature type="compositionally biased region" description="Basic and acidic residues" evidence="4">
    <location>
        <begin position="183"/>
        <end position="250"/>
    </location>
</feature>
<dbReference type="GO" id="GO:0006334">
    <property type="term" value="P:nucleosome assembly"/>
    <property type="evidence" value="ECO:0007669"/>
    <property type="project" value="TreeGrafter"/>
</dbReference>